<name>A0A6P8VZ30_GYMAC</name>
<dbReference type="PANTHER" id="PTHR33104">
    <property type="entry name" value="SI:DKEY-29D5.2"/>
    <property type="match status" value="1"/>
</dbReference>
<dbReference type="GeneID" id="117562755"/>
<gene>
    <name evidence="2" type="primary">LOC117562755</name>
</gene>
<dbReference type="PANTHER" id="PTHR33104:SF2">
    <property type="entry name" value="CXC3 LIKE CYSTEINE CLUSTER DOMAIN-CONTAINING PROTEIN"/>
    <property type="match status" value="1"/>
</dbReference>
<evidence type="ECO:0000313" key="2">
    <source>
        <dbReference type="RefSeq" id="XP_034096526.1"/>
    </source>
</evidence>
<keyword evidence="1" id="KW-1185">Reference proteome</keyword>
<reference evidence="2" key="1">
    <citation type="submission" date="2025-08" db="UniProtKB">
        <authorList>
            <consortium name="RefSeq"/>
        </authorList>
    </citation>
    <scope>IDENTIFICATION</scope>
</reference>
<protein>
    <submittedName>
        <fullName evidence="2">Uncharacterized protein LOC117562755</fullName>
    </submittedName>
</protein>
<accession>A0A6P8VZ30</accession>
<evidence type="ECO:0000313" key="1">
    <source>
        <dbReference type="Proteomes" id="UP000515161"/>
    </source>
</evidence>
<dbReference type="Proteomes" id="UP000515161">
    <property type="component" value="Unplaced"/>
</dbReference>
<dbReference type="AlphaFoldDB" id="A0A6P8VZ30"/>
<dbReference type="KEGG" id="gacu:117562755"/>
<dbReference type="OrthoDB" id="8941469at2759"/>
<proteinExistence type="predicted"/>
<organism evidence="1 2">
    <name type="scientific">Gymnodraco acuticeps</name>
    <name type="common">Antarctic dragonfish</name>
    <dbReference type="NCBI Taxonomy" id="8218"/>
    <lineage>
        <taxon>Eukaryota</taxon>
        <taxon>Metazoa</taxon>
        <taxon>Chordata</taxon>
        <taxon>Craniata</taxon>
        <taxon>Vertebrata</taxon>
        <taxon>Euteleostomi</taxon>
        <taxon>Actinopterygii</taxon>
        <taxon>Neopterygii</taxon>
        <taxon>Teleostei</taxon>
        <taxon>Neoteleostei</taxon>
        <taxon>Acanthomorphata</taxon>
        <taxon>Eupercaria</taxon>
        <taxon>Perciformes</taxon>
        <taxon>Notothenioidei</taxon>
        <taxon>Bathydraconidae</taxon>
        <taxon>Gymnodraco</taxon>
    </lineage>
</organism>
<dbReference type="RefSeq" id="XP_034096526.1">
    <property type="nucleotide sequence ID" value="XM_034240635.1"/>
</dbReference>
<sequence>MPELACEACAATWTTGVDDLLRSDYWPATLHFATIYATDVFFSFEEMKMAAPGLSFQAYLRMLDQRTLRFGRISTDSFIKSFFEREAVRYEVDIMCKEEPFTCPACSPDMLAVSVDGNRKHYRFKNAARSEEQAIFDGVFIARDEDVSRFVLLCALNMYRGEIFAYPLYLQTKLASSMFFCMDVTCKYWPYLQRITKSCPELQHLLDMKPFLSVFHAKAHDFKCEVMNCYHVTQSLDVKTSL</sequence>
<dbReference type="InParanoid" id="A0A6P8VZ30"/>